<evidence type="ECO:0008006" key="3">
    <source>
        <dbReference type="Google" id="ProtNLM"/>
    </source>
</evidence>
<reference evidence="1" key="1">
    <citation type="journal article" date="2020" name="bioRxiv">
        <title>Comparative genomics of Chlamydomonas.</title>
        <authorList>
            <person name="Craig R.J."/>
            <person name="Hasan A.R."/>
            <person name="Ness R.W."/>
            <person name="Keightley P.D."/>
        </authorList>
    </citation>
    <scope>NUCLEOTIDE SEQUENCE</scope>
    <source>
        <strain evidence="1">CCAP 11/70</strain>
    </source>
</reference>
<protein>
    <recommendedName>
        <fullName evidence="3">Phospholipid scramblase</fullName>
    </recommendedName>
</protein>
<comment type="caution">
    <text evidence="1">The sequence shown here is derived from an EMBL/GenBank/DDBJ whole genome shotgun (WGS) entry which is preliminary data.</text>
</comment>
<dbReference type="Proteomes" id="UP000612055">
    <property type="component" value="Unassembled WGS sequence"/>
</dbReference>
<accession>A0A835XP51</accession>
<gene>
    <name evidence="1" type="ORF">HYH03_015560</name>
</gene>
<dbReference type="OrthoDB" id="444338at2759"/>
<evidence type="ECO:0000313" key="1">
    <source>
        <dbReference type="EMBL" id="KAG2485751.1"/>
    </source>
</evidence>
<sequence length="230" mass="25492">MDGEKRLATTHDDTDSSWLPKKEELDKLQPVFTAVEQSSTCDRMCLAWVGCLNHRTLKLKFVNAANQVPYTADRPFKCGACCGSPLEMTMTDASGNMVGQVVEKTEGCCFEQWCLCTYTHKVLVGSTRQSLVHKYNIVNPTMCCGRVNNCFGATCCKQNFFIDVTDPQGKVVSYAHQTYGGDGGCGGFFRMANDFSNYIDASNLDRVMLVLGMLSIEYAYHSREGGEDNN</sequence>
<proteinExistence type="predicted"/>
<organism evidence="1 2">
    <name type="scientific">Edaphochlamys debaryana</name>
    <dbReference type="NCBI Taxonomy" id="47281"/>
    <lineage>
        <taxon>Eukaryota</taxon>
        <taxon>Viridiplantae</taxon>
        <taxon>Chlorophyta</taxon>
        <taxon>core chlorophytes</taxon>
        <taxon>Chlorophyceae</taxon>
        <taxon>CS clade</taxon>
        <taxon>Chlamydomonadales</taxon>
        <taxon>Chlamydomonadales incertae sedis</taxon>
        <taxon>Edaphochlamys</taxon>
    </lineage>
</organism>
<dbReference type="AlphaFoldDB" id="A0A835XP51"/>
<name>A0A835XP51_9CHLO</name>
<evidence type="ECO:0000313" key="2">
    <source>
        <dbReference type="Proteomes" id="UP000612055"/>
    </source>
</evidence>
<dbReference type="EMBL" id="JAEHOE010000123">
    <property type="protein sequence ID" value="KAG2485751.1"/>
    <property type="molecule type" value="Genomic_DNA"/>
</dbReference>
<keyword evidence="2" id="KW-1185">Reference proteome</keyword>